<keyword evidence="4 12" id="KW-0812">Transmembrane</keyword>
<evidence type="ECO:0000256" key="5">
    <source>
        <dbReference type="ARBA" id="ARBA00022982"/>
    </source>
</evidence>
<dbReference type="RefSeq" id="WP_067552408.1">
    <property type="nucleotide sequence ID" value="NZ_LPXN01000027.1"/>
</dbReference>
<dbReference type="AlphaFoldDB" id="A0A154WFU8"/>
<keyword evidence="11" id="KW-0676">Redox-active center</keyword>
<evidence type="ECO:0000256" key="1">
    <source>
        <dbReference type="ARBA" id="ARBA00004141"/>
    </source>
</evidence>
<evidence type="ECO:0000313" key="13">
    <source>
        <dbReference type="EMBL" id="KZD12397.1"/>
    </source>
</evidence>
<comment type="caution">
    <text evidence="13">The sequence shown here is derived from an EMBL/GenBank/DDBJ whole genome shotgun (WGS) entry which is preliminary data.</text>
</comment>
<feature type="transmembrane region" description="Helical" evidence="12">
    <location>
        <begin position="116"/>
        <end position="139"/>
    </location>
</feature>
<name>A0A154WFU8_9PROT</name>
<feature type="transmembrane region" description="Helical" evidence="12">
    <location>
        <begin position="74"/>
        <end position="96"/>
    </location>
</feature>
<dbReference type="GO" id="GO:0016020">
    <property type="term" value="C:membrane"/>
    <property type="evidence" value="ECO:0007669"/>
    <property type="project" value="UniProtKB-SubCell"/>
</dbReference>
<keyword evidence="3" id="KW-0813">Transport</keyword>
<dbReference type="InterPro" id="IPR003752">
    <property type="entry name" value="DiS_bond_form_DsbB/BdbC"/>
</dbReference>
<dbReference type="InterPro" id="IPR023380">
    <property type="entry name" value="DsbB-like_sf"/>
</dbReference>
<evidence type="ECO:0000256" key="11">
    <source>
        <dbReference type="ARBA" id="ARBA00023284"/>
    </source>
</evidence>
<evidence type="ECO:0000256" key="9">
    <source>
        <dbReference type="ARBA" id="ARBA00023157"/>
    </source>
</evidence>
<protein>
    <submittedName>
        <fullName evidence="13">Disulfide bond formation protein</fullName>
    </submittedName>
</protein>
<keyword evidence="8 12" id="KW-0472">Membrane</keyword>
<keyword evidence="7" id="KW-0560">Oxidoreductase</keyword>
<dbReference type="InterPro" id="IPR012187">
    <property type="entry name" value="Disulphide_bond_form_BdbC"/>
</dbReference>
<evidence type="ECO:0000256" key="8">
    <source>
        <dbReference type="ARBA" id="ARBA00023136"/>
    </source>
</evidence>
<keyword evidence="6 12" id="KW-1133">Transmembrane helix</keyword>
<dbReference type="Pfam" id="PF02600">
    <property type="entry name" value="DsbB"/>
    <property type="match status" value="1"/>
</dbReference>
<evidence type="ECO:0000313" key="14">
    <source>
        <dbReference type="Proteomes" id="UP000076400"/>
    </source>
</evidence>
<dbReference type="OrthoDB" id="158402at2"/>
<evidence type="ECO:0000256" key="3">
    <source>
        <dbReference type="ARBA" id="ARBA00022448"/>
    </source>
</evidence>
<dbReference type="Proteomes" id="UP000076400">
    <property type="component" value="Unassembled WGS sequence"/>
</dbReference>
<dbReference type="PANTHER" id="PTHR43469:SF1">
    <property type="entry name" value="SPBETA PROPHAGE-DERIVED DISULFIDE BOND FORMATION PROTEIN B"/>
    <property type="match status" value="1"/>
</dbReference>
<dbReference type="PIRSF" id="PIRSF036659">
    <property type="entry name" value="BdbC"/>
    <property type="match status" value="1"/>
</dbReference>
<dbReference type="SUPFAM" id="SSF158442">
    <property type="entry name" value="DsbB-like"/>
    <property type="match status" value="1"/>
</dbReference>
<reference evidence="13 14" key="1">
    <citation type="submission" date="2015-12" db="EMBL/GenBank/DDBJ databases">
        <title>Genome sequence of Oceanibaculum pacificum MCCC 1A02656.</title>
        <authorList>
            <person name="Lu L."/>
            <person name="Lai Q."/>
            <person name="Shao Z."/>
            <person name="Qian P."/>
        </authorList>
    </citation>
    <scope>NUCLEOTIDE SEQUENCE [LARGE SCALE GENOMIC DNA]</scope>
    <source>
        <strain evidence="13 14">MCCC 1A02656</strain>
    </source>
</reference>
<comment type="similarity">
    <text evidence="2">Belongs to the DsbB family. BdbC subfamily.</text>
</comment>
<keyword evidence="5" id="KW-0249">Electron transport</keyword>
<feature type="transmembrane region" description="Helical" evidence="12">
    <location>
        <begin position="12"/>
        <end position="35"/>
    </location>
</feature>
<evidence type="ECO:0000256" key="4">
    <source>
        <dbReference type="ARBA" id="ARBA00022692"/>
    </source>
</evidence>
<evidence type="ECO:0000256" key="6">
    <source>
        <dbReference type="ARBA" id="ARBA00022989"/>
    </source>
</evidence>
<dbReference type="GO" id="GO:0006457">
    <property type="term" value="P:protein folding"/>
    <property type="evidence" value="ECO:0007669"/>
    <property type="project" value="InterPro"/>
</dbReference>
<evidence type="ECO:0000256" key="12">
    <source>
        <dbReference type="SAM" id="Phobius"/>
    </source>
</evidence>
<proteinExistence type="inferred from homology"/>
<dbReference type="STRING" id="580166.AUP43_16510"/>
<feature type="transmembrane region" description="Helical" evidence="12">
    <location>
        <begin position="47"/>
        <end position="65"/>
    </location>
</feature>
<organism evidence="13 14">
    <name type="scientific">Oceanibaculum pacificum</name>
    <dbReference type="NCBI Taxonomy" id="580166"/>
    <lineage>
        <taxon>Bacteria</taxon>
        <taxon>Pseudomonadati</taxon>
        <taxon>Pseudomonadota</taxon>
        <taxon>Alphaproteobacteria</taxon>
        <taxon>Rhodospirillales</taxon>
        <taxon>Oceanibaculaceae</taxon>
        <taxon>Oceanibaculum</taxon>
    </lineage>
</organism>
<sequence length="145" mass="15450">MTTTIDKSADSIGWFCMFAAWLITLAATLGAIYIGEILGQTPCQLCWYQRIAMFPLALILGIAFLRNDGDVGHYALPLALSGGGVALWHSLLYVGWLPTAVEPCRAGVSCTGAEMTFLGLPLPMLSLGAFSATVVLLLAGRRKSQ</sequence>
<dbReference type="Gene3D" id="1.20.1550.10">
    <property type="entry name" value="DsbB-like"/>
    <property type="match status" value="1"/>
</dbReference>
<evidence type="ECO:0000256" key="7">
    <source>
        <dbReference type="ARBA" id="ARBA00023002"/>
    </source>
</evidence>
<dbReference type="GO" id="GO:0015035">
    <property type="term" value="F:protein-disulfide reductase activity"/>
    <property type="evidence" value="ECO:0007669"/>
    <property type="project" value="InterPro"/>
</dbReference>
<keyword evidence="9" id="KW-1015">Disulfide bond</keyword>
<accession>A0A154WFU8</accession>
<dbReference type="EMBL" id="LPXN01000027">
    <property type="protein sequence ID" value="KZD12397.1"/>
    <property type="molecule type" value="Genomic_DNA"/>
</dbReference>
<gene>
    <name evidence="13" type="ORF">AUP43_16510</name>
</gene>
<evidence type="ECO:0000256" key="2">
    <source>
        <dbReference type="ARBA" id="ARBA00007602"/>
    </source>
</evidence>
<dbReference type="PANTHER" id="PTHR43469">
    <property type="entry name" value="DISULFIDE FORMATION PROTEIN-RELATED"/>
    <property type="match status" value="1"/>
</dbReference>
<comment type="subcellular location">
    <subcellularLocation>
        <location evidence="1">Membrane</location>
        <topology evidence="1">Multi-pass membrane protein</topology>
    </subcellularLocation>
</comment>
<evidence type="ECO:0000256" key="10">
    <source>
        <dbReference type="ARBA" id="ARBA00023186"/>
    </source>
</evidence>
<keyword evidence="10" id="KW-0143">Chaperone</keyword>
<keyword evidence="14" id="KW-1185">Reference proteome</keyword>